<feature type="compositionally biased region" description="Polar residues" evidence="1">
    <location>
        <begin position="793"/>
        <end position="808"/>
    </location>
</feature>
<feature type="compositionally biased region" description="Acidic residues" evidence="1">
    <location>
        <begin position="510"/>
        <end position="521"/>
    </location>
</feature>
<dbReference type="GO" id="GO:0000012">
    <property type="term" value="P:single strand break repair"/>
    <property type="evidence" value="ECO:0007669"/>
    <property type="project" value="InterPro"/>
</dbReference>
<dbReference type="InterPro" id="IPR002706">
    <property type="entry name" value="Xrcc1_N"/>
</dbReference>
<dbReference type="GO" id="GO:0006284">
    <property type="term" value="P:base-excision repair"/>
    <property type="evidence" value="ECO:0007669"/>
    <property type="project" value="TreeGrafter"/>
</dbReference>
<name>A0AAV4JDL6_9GAST</name>
<dbReference type="PANTHER" id="PTHR11370:SF4">
    <property type="entry name" value="DNA-REPAIR PROTEIN XRCC1 N-TERMINAL DOMAIN-CONTAINING PROTEIN"/>
    <property type="match status" value="1"/>
</dbReference>
<feature type="compositionally biased region" description="Polar residues" evidence="1">
    <location>
        <begin position="480"/>
        <end position="494"/>
    </location>
</feature>
<feature type="compositionally biased region" description="Polar residues" evidence="1">
    <location>
        <begin position="522"/>
        <end position="534"/>
    </location>
</feature>
<accession>A0AAV4JDL6</accession>
<dbReference type="AlphaFoldDB" id="A0AAV4JDL6"/>
<dbReference type="Gene3D" id="2.60.120.260">
    <property type="entry name" value="Galactose-binding domain-like"/>
    <property type="match status" value="1"/>
</dbReference>
<comment type="caution">
    <text evidence="3">The sequence shown here is derived from an EMBL/GenBank/DDBJ whole genome shotgun (WGS) entry which is preliminary data.</text>
</comment>
<reference evidence="3 4" key="1">
    <citation type="journal article" date="2021" name="Elife">
        <title>Chloroplast acquisition without the gene transfer in kleptoplastic sea slugs, Plakobranchus ocellatus.</title>
        <authorList>
            <person name="Maeda T."/>
            <person name="Takahashi S."/>
            <person name="Yoshida T."/>
            <person name="Shimamura S."/>
            <person name="Takaki Y."/>
            <person name="Nagai Y."/>
            <person name="Toyoda A."/>
            <person name="Suzuki Y."/>
            <person name="Arimoto A."/>
            <person name="Ishii H."/>
            <person name="Satoh N."/>
            <person name="Nishiyama T."/>
            <person name="Hasebe M."/>
            <person name="Maruyama T."/>
            <person name="Minagawa J."/>
            <person name="Obokata J."/>
            <person name="Shigenobu S."/>
        </authorList>
    </citation>
    <scope>NUCLEOTIDE SEQUENCE [LARGE SCALE GENOMIC DNA]</scope>
</reference>
<sequence length="893" mass="98612">MAPVSIKYIVSFSSQDQCHKASNIVSGDGTKKWLSDCSDRSGKIEAILQLEEPCQLAYIDIGTIWCASLEVRVGRSDWPQTAEFLSLIPVVSLMTPVDCRLSRGSCVTKMFSKVDFSSDLSAQKWDRLQIICRQPFRKDVQLGISFIRLKSANPAPQPEFKPENISKQVNNENKTHTDVSSIQQHFFKKILNKSCERATPAAQLKKRLLKISGSAEFGSEHEQSLTRTAKLVLKASENSEAQKLVSPSPVTPKRGLFSDHLAKQKAVPIEEELKMYFPTLKINVSDIERLTVADLRHKFERKIRRKLTVEEKRTFSRQCEQFICTLLDGEDESDASFVSAVSHNATPVRSYDNQVEKNSSGTQEKEISPFGKGLETIIYSNECGSAKNCVDSPAFILNGKIGEMNPKYVSTPLYGNHSDKNNGLVETLKSPQSLPIVRKHILTSATTGATSNWSIFNDRPEANFSGASENVKGNHIMSEHNPSSRAVISKGNSTVDDESENDECLSSVTYDEEEEEQELSDNSDLTSPDSSPNILKSGDKQNHNLEKVRKSYERLYNLNASQGHCDGEMAESPQNSLSAKKRKLERISSHLSKGLTSEIIDVDEGCKIKGCNMQTAASSARLTDGPTSTNSEGINSSTSTELAVDSLPCKNVAATELMQKNFSPRTPKGKVYRMLTSPNVQSPKGQNIIRDQSCIKKDFRTRVGLDTVNERTNGPDSVCLPRLSAAPSTSTPAKISSAAFPIEVGFNSTKTTSKKERGRGRGRGLQKVPVQPKISTWRSRGRGRDKPGRKGSATGSHTTSGLNSGRSSMQAQEELIFCDKCYGEFPPDMYAGHYSFCVRPAVFEEEDDIDNNNAGVEHHEAMIDETVDYSECPICLERFPQDVLPVHASECGL</sequence>
<proteinExistence type="predicted"/>
<dbReference type="PANTHER" id="PTHR11370">
    <property type="entry name" value="DNA-REPAIR PROTEIN XRCC1"/>
    <property type="match status" value="1"/>
</dbReference>
<gene>
    <name evidence="3" type="ORF">ElyMa_001571200</name>
</gene>
<feature type="region of interest" description="Disordered" evidence="1">
    <location>
        <begin position="466"/>
        <end position="544"/>
    </location>
</feature>
<evidence type="ECO:0000313" key="3">
    <source>
        <dbReference type="EMBL" id="GFS20446.1"/>
    </source>
</evidence>
<organism evidence="3 4">
    <name type="scientific">Elysia marginata</name>
    <dbReference type="NCBI Taxonomy" id="1093978"/>
    <lineage>
        <taxon>Eukaryota</taxon>
        <taxon>Metazoa</taxon>
        <taxon>Spiralia</taxon>
        <taxon>Lophotrochozoa</taxon>
        <taxon>Mollusca</taxon>
        <taxon>Gastropoda</taxon>
        <taxon>Heterobranchia</taxon>
        <taxon>Euthyneura</taxon>
        <taxon>Panpulmonata</taxon>
        <taxon>Sacoglossa</taxon>
        <taxon>Placobranchoidea</taxon>
        <taxon>Plakobranchidae</taxon>
        <taxon>Elysia</taxon>
    </lineage>
</organism>
<dbReference type="InterPro" id="IPR008979">
    <property type="entry name" value="Galactose-bd-like_sf"/>
</dbReference>
<dbReference type="Pfam" id="PF01834">
    <property type="entry name" value="XRCC1_N"/>
    <property type="match status" value="1"/>
</dbReference>
<feature type="region of interest" description="Disordered" evidence="1">
    <location>
        <begin position="563"/>
        <end position="582"/>
    </location>
</feature>
<protein>
    <submittedName>
        <fullName evidence="3">Xrcc1-prov protein</fullName>
    </submittedName>
</protein>
<feature type="region of interest" description="Disordered" evidence="1">
    <location>
        <begin position="619"/>
        <end position="639"/>
    </location>
</feature>
<dbReference type="Proteomes" id="UP000762676">
    <property type="component" value="Unassembled WGS sequence"/>
</dbReference>
<evidence type="ECO:0000256" key="1">
    <source>
        <dbReference type="SAM" id="MobiDB-lite"/>
    </source>
</evidence>
<dbReference type="SUPFAM" id="SSF49785">
    <property type="entry name" value="Galactose-binding domain-like"/>
    <property type="match status" value="1"/>
</dbReference>
<dbReference type="FunFam" id="2.60.120.260:FF:000025">
    <property type="entry name" value="DNA repair protein XRCC1 isoform X1"/>
    <property type="match status" value="1"/>
</dbReference>
<dbReference type="EMBL" id="BMAT01003105">
    <property type="protein sequence ID" value="GFS20446.1"/>
    <property type="molecule type" value="Genomic_DNA"/>
</dbReference>
<evidence type="ECO:0000259" key="2">
    <source>
        <dbReference type="Pfam" id="PF01834"/>
    </source>
</evidence>
<evidence type="ECO:0000313" key="4">
    <source>
        <dbReference type="Proteomes" id="UP000762676"/>
    </source>
</evidence>
<feature type="region of interest" description="Disordered" evidence="1">
    <location>
        <begin position="749"/>
        <end position="808"/>
    </location>
</feature>
<dbReference type="GO" id="GO:0003684">
    <property type="term" value="F:damaged DNA binding"/>
    <property type="evidence" value="ECO:0007669"/>
    <property type="project" value="InterPro"/>
</dbReference>
<keyword evidence="4" id="KW-1185">Reference proteome</keyword>
<dbReference type="GO" id="GO:0005634">
    <property type="term" value="C:nucleus"/>
    <property type="evidence" value="ECO:0007669"/>
    <property type="project" value="InterPro"/>
</dbReference>
<feature type="domain" description="DNA-repair protein Xrcc1 N-terminal" evidence="2">
    <location>
        <begin position="1"/>
        <end position="149"/>
    </location>
</feature>